<dbReference type="InterPro" id="IPR012337">
    <property type="entry name" value="RNaseH-like_sf"/>
</dbReference>
<feature type="domain" description="Integrase zinc-binding" evidence="1">
    <location>
        <begin position="46"/>
        <end position="91"/>
    </location>
</feature>
<dbReference type="InterPro" id="IPR036397">
    <property type="entry name" value="RNaseH_sf"/>
</dbReference>
<sequence length="175" mass="19994">MYRAERDAWKMSDHFVLNENNVLYDVGRRSMRSDQQQEDTTLRLVVPSTMVQEVLQSCHDSVRLNYYWIGLYADVARHVRSCPDCSSSKSRSKIRGYSPGNILAERPFQVVSTDFMIPLPKSRRDNTAILLFQCAFTGYVTGKAMADTTSLRVAQAFEEYPAHPLSSDMTEIHDS</sequence>
<organism evidence="2 3">
    <name type="scientific">Phytophthora megakarya</name>
    <dbReference type="NCBI Taxonomy" id="4795"/>
    <lineage>
        <taxon>Eukaryota</taxon>
        <taxon>Sar</taxon>
        <taxon>Stramenopiles</taxon>
        <taxon>Oomycota</taxon>
        <taxon>Peronosporomycetes</taxon>
        <taxon>Peronosporales</taxon>
        <taxon>Peronosporaceae</taxon>
        <taxon>Phytophthora</taxon>
    </lineage>
</organism>
<protein>
    <recommendedName>
        <fullName evidence="1">Integrase zinc-binding domain-containing protein</fullName>
    </recommendedName>
</protein>
<accession>A0A225UE38</accession>
<evidence type="ECO:0000313" key="3">
    <source>
        <dbReference type="Proteomes" id="UP000198211"/>
    </source>
</evidence>
<proteinExistence type="predicted"/>
<gene>
    <name evidence="2" type="ORF">PHMEG_00040810</name>
</gene>
<dbReference type="Pfam" id="PF17921">
    <property type="entry name" value="Integrase_H2C2"/>
    <property type="match status" value="1"/>
</dbReference>
<dbReference type="AlphaFoldDB" id="A0A225UE38"/>
<dbReference type="GO" id="GO:0003676">
    <property type="term" value="F:nucleic acid binding"/>
    <property type="evidence" value="ECO:0007669"/>
    <property type="project" value="InterPro"/>
</dbReference>
<dbReference type="Proteomes" id="UP000198211">
    <property type="component" value="Unassembled WGS sequence"/>
</dbReference>
<dbReference type="SUPFAM" id="SSF53098">
    <property type="entry name" value="Ribonuclease H-like"/>
    <property type="match status" value="1"/>
</dbReference>
<evidence type="ECO:0000259" key="1">
    <source>
        <dbReference type="Pfam" id="PF17921"/>
    </source>
</evidence>
<dbReference type="Gene3D" id="3.30.420.10">
    <property type="entry name" value="Ribonuclease H-like superfamily/Ribonuclease H"/>
    <property type="match status" value="1"/>
</dbReference>
<dbReference type="InterPro" id="IPR041588">
    <property type="entry name" value="Integrase_H2C2"/>
</dbReference>
<name>A0A225UE38_9STRA</name>
<keyword evidence="3" id="KW-1185">Reference proteome</keyword>
<dbReference type="Gene3D" id="1.10.340.70">
    <property type="match status" value="1"/>
</dbReference>
<evidence type="ECO:0000313" key="2">
    <source>
        <dbReference type="EMBL" id="OWY90866.1"/>
    </source>
</evidence>
<comment type="caution">
    <text evidence="2">The sequence shown here is derived from an EMBL/GenBank/DDBJ whole genome shotgun (WGS) entry which is preliminary data.</text>
</comment>
<dbReference type="EMBL" id="NBNE01021696">
    <property type="protein sequence ID" value="OWY90866.1"/>
    <property type="molecule type" value="Genomic_DNA"/>
</dbReference>
<dbReference type="PANTHER" id="PTHR47266">
    <property type="entry name" value="ENDONUCLEASE-RELATED"/>
    <property type="match status" value="1"/>
</dbReference>
<reference evidence="3" key="1">
    <citation type="submission" date="2017-03" db="EMBL/GenBank/DDBJ databases">
        <title>Phytopthora megakarya and P. palmivora, two closely related causual agents of cacao black pod achieved similar genome size and gene model numbers by different mechanisms.</title>
        <authorList>
            <person name="Ali S."/>
            <person name="Shao J."/>
            <person name="Larry D.J."/>
            <person name="Kronmiller B."/>
            <person name="Shen D."/>
            <person name="Strem M.D."/>
            <person name="Melnick R.L."/>
            <person name="Guiltinan M.J."/>
            <person name="Tyler B.M."/>
            <person name="Meinhardt L.W."/>
            <person name="Bailey B.A."/>
        </authorList>
    </citation>
    <scope>NUCLEOTIDE SEQUENCE [LARGE SCALE GENOMIC DNA]</scope>
    <source>
        <strain evidence="3">zdho120</strain>
    </source>
</reference>
<dbReference type="InterPro" id="IPR052160">
    <property type="entry name" value="Gypsy_RT_Integrase-like"/>
</dbReference>